<keyword evidence="2" id="KW-0472">Membrane</keyword>
<evidence type="ECO:0000313" key="4">
    <source>
        <dbReference type="EMBL" id="KAK1853046.1"/>
    </source>
</evidence>
<name>A0AAD9ARA9_9PEZI</name>
<keyword evidence="3" id="KW-0732">Signal</keyword>
<feature type="region of interest" description="Disordered" evidence="1">
    <location>
        <begin position="151"/>
        <end position="182"/>
    </location>
</feature>
<comment type="caution">
    <text evidence="4">The sequence shown here is derived from an EMBL/GenBank/DDBJ whole genome shotgun (WGS) entry which is preliminary data.</text>
</comment>
<keyword evidence="2" id="KW-1133">Transmembrane helix</keyword>
<dbReference type="Proteomes" id="UP001243330">
    <property type="component" value="Unassembled WGS sequence"/>
</dbReference>
<feature type="region of interest" description="Disordered" evidence="1">
    <location>
        <begin position="390"/>
        <end position="430"/>
    </location>
</feature>
<evidence type="ECO:0000256" key="1">
    <source>
        <dbReference type="SAM" id="MobiDB-lite"/>
    </source>
</evidence>
<feature type="compositionally biased region" description="Low complexity" evidence="1">
    <location>
        <begin position="402"/>
        <end position="427"/>
    </location>
</feature>
<feature type="signal peptide" evidence="3">
    <location>
        <begin position="1"/>
        <end position="20"/>
    </location>
</feature>
<dbReference type="EMBL" id="JAQOWY010000062">
    <property type="protein sequence ID" value="KAK1853046.1"/>
    <property type="molecule type" value="Genomic_DNA"/>
</dbReference>
<sequence>MPPAKPGSLGLLLLFHTTRALYTLIAHSLYIIQTNLHLCLYLARTVAVCFSIFASTFLHVGQICSTAVEGALATWTISLSVVFVWAVPYAIFLSGVFSVAVFVVVLEQCETVYLILRSFLRGTEAPVSPEAASPARQSLAPLDQSVAMTELTSNEPTPSPSSTASTTQPNPSQNSHSRSRRPVSFGSFIGQALHLITKRPPVAVECPDQLEEELPPRARMEPWRNCSRDSEDEMDLSSSTNPVSHLKHFLVSTIVTFWEKYPTPTRTPPAFPSVPRMATLETPDASPSPHRQAKQQDTALPPINPTVASFDVNALTGAAARNDENQPPLSKFGEVTFTSSSESSPSLAPSSGIQSKFNSRPSSRVEKKRIPKSRTMTVLSNLTASLSRTSLTSFTSDRKASTSRSVSSRKVSGSSTSTLSTTDTSRVPTPMSAEVNPLIINTAQSSQYWAGRFQSLHDRFHNEDLQPHSLGTLVSAHASRSTVVRDQRAAYQSRGNLPLSTTTALDRYSTTAVSRETKVLDEEDNRCLRVFLHLDSLCATPEAQKSLHAWQEIYARRNNRVALLPHGASMDKGFVARIFGGGRRSMGAPRPEKQVIEGKYRTGKRVSML</sequence>
<accession>A0AAD9ARA9</accession>
<feature type="transmembrane region" description="Helical" evidence="2">
    <location>
        <begin position="97"/>
        <end position="116"/>
    </location>
</feature>
<gene>
    <name evidence="4" type="ORF">CCHR01_04291</name>
</gene>
<feature type="region of interest" description="Disordered" evidence="1">
    <location>
        <begin position="280"/>
        <end position="306"/>
    </location>
</feature>
<feature type="chain" id="PRO_5041989442" evidence="3">
    <location>
        <begin position="21"/>
        <end position="609"/>
    </location>
</feature>
<feature type="transmembrane region" description="Helical" evidence="2">
    <location>
        <begin position="30"/>
        <end position="58"/>
    </location>
</feature>
<feature type="region of interest" description="Disordered" evidence="1">
    <location>
        <begin position="320"/>
        <end position="376"/>
    </location>
</feature>
<protein>
    <submittedName>
        <fullName evidence="4">Uncharacterized protein</fullName>
    </submittedName>
</protein>
<feature type="transmembrane region" description="Helical" evidence="2">
    <location>
        <begin position="70"/>
        <end position="91"/>
    </location>
</feature>
<keyword evidence="2" id="KW-0812">Transmembrane</keyword>
<organism evidence="4 5">
    <name type="scientific">Colletotrichum chrysophilum</name>
    <dbReference type="NCBI Taxonomy" id="1836956"/>
    <lineage>
        <taxon>Eukaryota</taxon>
        <taxon>Fungi</taxon>
        <taxon>Dikarya</taxon>
        <taxon>Ascomycota</taxon>
        <taxon>Pezizomycotina</taxon>
        <taxon>Sordariomycetes</taxon>
        <taxon>Hypocreomycetidae</taxon>
        <taxon>Glomerellales</taxon>
        <taxon>Glomerellaceae</taxon>
        <taxon>Colletotrichum</taxon>
        <taxon>Colletotrichum gloeosporioides species complex</taxon>
    </lineage>
</organism>
<reference evidence="4" key="1">
    <citation type="submission" date="2023-01" db="EMBL/GenBank/DDBJ databases">
        <title>Colletotrichum chrysophilum M932 genome sequence.</title>
        <authorList>
            <person name="Baroncelli R."/>
        </authorList>
    </citation>
    <scope>NUCLEOTIDE SEQUENCE</scope>
    <source>
        <strain evidence="4">M932</strain>
    </source>
</reference>
<proteinExistence type="predicted"/>
<evidence type="ECO:0000256" key="2">
    <source>
        <dbReference type="SAM" id="Phobius"/>
    </source>
</evidence>
<feature type="compositionally biased region" description="Low complexity" evidence="1">
    <location>
        <begin position="339"/>
        <end position="355"/>
    </location>
</feature>
<evidence type="ECO:0000256" key="3">
    <source>
        <dbReference type="SAM" id="SignalP"/>
    </source>
</evidence>
<dbReference type="AlphaFoldDB" id="A0AAD9ARA9"/>
<feature type="compositionally biased region" description="Low complexity" evidence="1">
    <location>
        <begin position="151"/>
        <end position="173"/>
    </location>
</feature>
<keyword evidence="5" id="KW-1185">Reference proteome</keyword>
<evidence type="ECO:0000313" key="5">
    <source>
        <dbReference type="Proteomes" id="UP001243330"/>
    </source>
</evidence>